<evidence type="ECO:0000313" key="3">
    <source>
        <dbReference type="Proteomes" id="UP001066276"/>
    </source>
</evidence>
<dbReference type="AlphaFoldDB" id="A0AAV7Q967"/>
<evidence type="ECO:0000313" key="2">
    <source>
        <dbReference type="EMBL" id="KAJ1137097.1"/>
    </source>
</evidence>
<accession>A0AAV7Q967</accession>
<keyword evidence="3" id="KW-1185">Reference proteome</keyword>
<name>A0AAV7Q967_PLEWA</name>
<feature type="region of interest" description="Disordered" evidence="1">
    <location>
        <begin position="1"/>
        <end position="20"/>
    </location>
</feature>
<dbReference type="EMBL" id="JANPWB010000010">
    <property type="protein sequence ID" value="KAJ1137097.1"/>
    <property type="molecule type" value="Genomic_DNA"/>
</dbReference>
<dbReference type="Proteomes" id="UP001066276">
    <property type="component" value="Chromosome 6"/>
</dbReference>
<organism evidence="2 3">
    <name type="scientific">Pleurodeles waltl</name>
    <name type="common">Iberian ribbed newt</name>
    <dbReference type="NCBI Taxonomy" id="8319"/>
    <lineage>
        <taxon>Eukaryota</taxon>
        <taxon>Metazoa</taxon>
        <taxon>Chordata</taxon>
        <taxon>Craniata</taxon>
        <taxon>Vertebrata</taxon>
        <taxon>Euteleostomi</taxon>
        <taxon>Amphibia</taxon>
        <taxon>Batrachia</taxon>
        <taxon>Caudata</taxon>
        <taxon>Salamandroidea</taxon>
        <taxon>Salamandridae</taxon>
        <taxon>Pleurodelinae</taxon>
        <taxon>Pleurodeles</taxon>
    </lineage>
</organism>
<feature type="compositionally biased region" description="Polar residues" evidence="1">
    <location>
        <begin position="11"/>
        <end position="20"/>
    </location>
</feature>
<sequence length="141" mass="14925">MVPSSGPGASVPQQGKCSTDGASLRQAQAIRCRAVAGYLLRLPDPTNRNRPSRRLGSPTLDLGCSITGGTQPICTRRCAPCNPGRSSGSSPLACSSVRAVLNRPQAPRTAFSMCGAVHQSVGVRWAAEEDAMQWVKIKQDY</sequence>
<evidence type="ECO:0000256" key="1">
    <source>
        <dbReference type="SAM" id="MobiDB-lite"/>
    </source>
</evidence>
<proteinExistence type="predicted"/>
<comment type="caution">
    <text evidence="2">The sequence shown here is derived from an EMBL/GenBank/DDBJ whole genome shotgun (WGS) entry which is preliminary data.</text>
</comment>
<gene>
    <name evidence="2" type="ORF">NDU88_003510</name>
</gene>
<protein>
    <submittedName>
        <fullName evidence="2">Uncharacterized protein</fullName>
    </submittedName>
</protein>
<reference evidence="2" key="1">
    <citation type="journal article" date="2022" name="bioRxiv">
        <title>Sequencing and chromosome-scale assembly of the giantPleurodeles waltlgenome.</title>
        <authorList>
            <person name="Brown T."/>
            <person name="Elewa A."/>
            <person name="Iarovenko S."/>
            <person name="Subramanian E."/>
            <person name="Araus A.J."/>
            <person name="Petzold A."/>
            <person name="Susuki M."/>
            <person name="Suzuki K.-i.T."/>
            <person name="Hayashi T."/>
            <person name="Toyoda A."/>
            <person name="Oliveira C."/>
            <person name="Osipova E."/>
            <person name="Leigh N.D."/>
            <person name="Simon A."/>
            <person name="Yun M.H."/>
        </authorList>
    </citation>
    <scope>NUCLEOTIDE SEQUENCE</scope>
    <source>
        <strain evidence="2">20211129_DDA</strain>
        <tissue evidence="2">Liver</tissue>
    </source>
</reference>